<evidence type="ECO:0000313" key="1">
    <source>
        <dbReference type="EMBL" id="MEE1674729.1"/>
    </source>
</evidence>
<dbReference type="Proteomes" id="UP001310248">
    <property type="component" value="Unassembled WGS sequence"/>
</dbReference>
<accession>A0ABU7G5P4</accession>
<keyword evidence="2" id="KW-1185">Reference proteome</keyword>
<name>A0ABU7G5P4_9ALTE</name>
<dbReference type="RefSeq" id="WP_329775780.1">
    <property type="nucleotide sequence ID" value="NZ_JAYDYW010000009.1"/>
</dbReference>
<organism evidence="1 2">
    <name type="scientific">Agarivorans aestuarii</name>
    <dbReference type="NCBI Taxonomy" id="1563703"/>
    <lineage>
        <taxon>Bacteria</taxon>
        <taxon>Pseudomonadati</taxon>
        <taxon>Pseudomonadota</taxon>
        <taxon>Gammaproteobacteria</taxon>
        <taxon>Alteromonadales</taxon>
        <taxon>Alteromonadaceae</taxon>
        <taxon>Agarivorans</taxon>
    </lineage>
</organism>
<evidence type="ECO:0008006" key="3">
    <source>
        <dbReference type="Google" id="ProtNLM"/>
    </source>
</evidence>
<gene>
    <name evidence="1" type="ORF">SNR37_004173</name>
</gene>
<sequence length="141" mass="16182">MLPLHKPLGLALLFSLNACNSDKPLTDEDYTLYSRYTLDNQSNYSLTFSSELRPQVETLEKQLFQGQIASGERKQILAYFDLSQATNPPSSSFKQLQLFADSGQGEQLVYQLIDDQHWQLQRNDSNQETYLLTIVDADLNW</sequence>
<proteinExistence type="predicted"/>
<protein>
    <recommendedName>
        <fullName evidence="3">Lipoprotein</fullName>
    </recommendedName>
</protein>
<reference evidence="2" key="1">
    <citation type="submission" date="2023-07" db="EMBL/GenBank/DDBJ databases">
        <title>Draft genome sequence of Agarivorans aestuarii strain ZMCS4, a CAZymes producing bacteria isolated from the marine brown algae Clodostephus spongiosus.</title>
        <authorList>
            <person name="Lorente B."/>
            <person name="Cabral C."/>
            <person name="Frias J."/>
            <person name="Faria J."/>
            <person name="Toubarro D."/>
        </authorList>
    </citation>
    <scope>NUCLEOTIDE SEQUENCE [LARGE SCALE GENOMIC DNA]</scope>
    <source>
        <strain evidence="2">ZMCS4</strain>
    </source>
</reference>
<evidence type="ECO:0000313" key="2">
    <source>
        <dbReference type="Proteomes" id="UP001310248"/>
    </source>
</evidence>
<comment type="caution">
    <text evidence="1">The sequence shown here is derived from an EMBL/GenBank/DDBJ whole genome shotgun (WGS) entry which is preliminary data.</text>
</comment>
<dbReference type="EMBL" id="JAYDYW010000009">
    <property type="protein sequence ID" value="MEE1674729.1"/>
    <property type="molecule type" value="Genomic_DNA"/>
</dbReference>